<feature type="domain" description="F-box" evidence="2">
    <location>
        <begin position="69"/>
        <end position="119"/>
    </location>
</feature>
<gene>
    <name evidence="3" type="ORF">BCR44DRAFT_1114140</name>
</gene>
<evidence type="ECO:0000259" key="2">
    <source>
        <dbReference type="PROSITE" id="PS50181"/>
    </source>
</evidence>
<comment type="caution">
    <text evidence="3">The sequence shown here is derived from an EMBL/GenBank/DDBJ whole genome shotgun (WGS) entry which is preliminary data.</text>
</comment>
<feature type="compositionally biased region" description="Low complexity" evidence="1">
    <location>
        <begin position="26"/>
        <end position="41"/>
    </location>
</feature>
<proteinExistence type="predicted"/>
<protein>
    <recommendedName>
        <fullName evidence="2">F-box domain-containing protein</fullName>
    </recommendedName>
</protein>
<organism evidence="3 4">
    <name type="scientific">Catenaria anguillulae PL171</name>
    <dbReference type="NCBI Taxonomy" id="765915"/>
    <lineage>
        <taxon>Eukaryota</taxon>
        <taxon>Fungi</taxon>
        <taxon>Fungi incertae sedis</taxon>
        <taxon>Blastocladiomycota</taxon>
        <taxon>Blastocladiomycetes</taxon>
        <taxon>Blastocladiales</taxon>
        <taxon>Catenariaceae</taxon>
        <taxon>Catenaria</taxon>
    </lineage>
</organism>
<dbReference type="InterPro" id="IPR036047">
    <property type="entry name" value="F-box-like_dom_sf"/>
</dbReference>
<keyword evidence="4" id="KW-1185">Reference proteome</keyword>
<dbReference type="Proteomes" id="UP000193411">
    <property type="component" value="Unassembled WGS sequence"/>
</dbReference>
<dbReference type="OrthoDB" id="2095648at2759"/>
<reference evidence="3 4" key="1">
    <citation type="submission" date="2016-07" db="EMBL/GenBank/DDBJ databases">
        <title>Pervasive Adenine N6-methylation of Active Genes in Fungi.</title>
        <authorList>
            <consortium name="DOE Joint Genome Institute"/>
            <person name="Mondo S.J."/>
            <person name="Dannebaum R.O."/>
            <person name="Kuo R.C."/>
            <person name="Labutti K."/>
            <person name="Haridas S."/>
            <person name="Kuo A."/>
            <person name="Salamov A."/>
            <person name="Ahrendt S.R."/>
            <person name="Lipzen A."/>
            <person name="Sullivan W."/>
            <person name="Andreopoulos W.B."/>
            <person name="Clum A."/>
            <person name="Lindquist E."/>
            <person name="Daum C."/>
            <person name="Ramamoorthy G.K."/>
            <person name="Gryganskyi A."/>
            <person name="Culley D."/>
            <person name="Magnuson J.K."/>
            <person name="James T.Y."/>
            <person name="O'Malley M.A."/>
            <person name="Stajich J.E."/>
            <person name="Spatafora J.W."/>
            <person name="Visel A."/>
            <person name="Grigoriev I.V."/>
        </authorList>
    </citation>
    <scope>NUCLEOTIDE SEQUENCE [LARGE SCALE GENOMIC DNA]</scope>
    <source>
        <strain evidence="3 4">PL171</strain>
    </source>
</reference>
<evidence type="ECO:0000313" key="3">
    <source>
        <dbReference type="EMBL" id="ORZ35552.1"/>
    </source>
</evidence>
<dbReference type="Gene3D" id="1.20.1280.50">
    <property type="match status" value="1"/>
</dbReference>
<accession>A0A1Y2HQZ8</accession>
<evidence type="ECO:0000256" key="1">
    <source>
        <dbReference type="SAM" id="MobiDB-lite"/>
    </source>
</evidence>
<evidence type="ECO:0000313" key="4">
    <source>
        <dbReference type="Proteomes" id="UP000193411"/>
    </source>
</evidence>
<sequence length="220" mass="24555">MSPPFPPTSPPPQGSSAAAWLSFLDSSSTSRRPHSSSPKHSANSNQQHHNRDRTRKLSTASAPSLHPYIFPFLKLPIEVQVHVLAFLSPDDLHACLTLNRETYQLITDPWPWKAAFLRLFHNLPLIALGSSWRTEYSKRTYTWRKLVGNVVNTYTGTRLSNVSHVLPTQGNLLTLCDMSFGVAIRLQLNNGRQTQVGRYAIHGGNGTADVNEYTGFFSLT</sequence>
<dbReference type="AlphaFoldDB" id="A0A1Y2HQZ8"/>
<dbReference type="SUPFAM" id="SSF81383">
    <property type="entry name" value="F-box domain"/>
    <property type="match status" value="1"/>
</dbReference>
<name>A0A1Y2HQZ8_9FUNG</name>
<dbReference type="EMBL" id="MCFL01000021">
    <property type="protein sequence ID" value="ORZ35552.1"/>
    <property type="molecule type" value="Genomic_DNA"/>
</dbReference>
<dbReference type="InterPro" id="IPR001810">
    <property type="entry name" value="F-box_dom"/>
</dbReference>
<feature type="region of interest" description="Disordered" evidence="1">
    <location>
        <begin position="26"/>
        <end position="57"/>
    </location>
</feature>
<dbReference type="Pfam" id="PF00646">
    <property type="entry name" value="F-box"/>
    <property type="match status" value="1"/>
</dbReference>
<dbReference type="PROSITE" id="PS50181">
    <property type="entry name" value="FBOX"/>
    <property type="match status" value="1"/>
</dbReference>